<evidence type="ECO:0000313" key="3">
    <source>
        <dbReference type="Proteomes" id="UP000268014"/>
    </source>
</evidence>
<proteinExistence type="predicted"/>
<dbReference type="AlphaFoldDB" id="A0A0N4XBC0"/>
<reference evidence="4" key="1">
    <citation type="submission" date="2017-02" db="UniProtKB">
        <authorList>
            <consortium name="WormBaseParasite"/>
        </authorList>
    </citation>
    <scope>IDENTIFICATION</scope>
</reference>
<gene>
    <name evidence="2" type="ORF">HPLM_LOCUS21654</name>
</gene>
<accession>A0A0N4XBC0</accession>
<evidence type="ECO:0000313" key="4">
    <source>
        <dbReference type="WBParaSite" id="HPLM_0002166501-mRNA-1"/>
    </source>
</evidence>
<dbReference type="EMBL" id="UZAF01023827">
    <property type="protein sequence ID" value="VDO91409.1"/>
    <property type="molecule type" value="Genomic_DNA"/>
</dbReference>
<dbReference type="WBParaSite" id="HPLM_0002166501-mRNA-1">
    <property type="protein sequence ID" value="HPLM_0002166501-mRNA-1"/>
    <property type="gene ID" value="HPLM_0002166501"/>
</dbReference>
<feature type="region of interest" description="Disordered" evidence="1">
    <location>
        <begin position="1"/>
        <end position="39"/>
    </location>
</feature>
<evidence type="ECO:0000256" key="1">
    <source>
        <dbReference type="SAM" id="MobiDB-lite"/>
    </source>
</evidence>
<protein>
    <submittedName>
        <fullName evidence="2 4">Uncharacterized protein</fullName>
    </submittedName>
</protein>
<dbReference type="Proteomes" id="UP000268014">
    <property type="component" value="Unassembled WGS sequence"/>
</dbReference>
<evidence type="ECO:0000313" key="2">
    <source>
        <dbReference type="EMBL" id="VDO91409.1"/>
    </source>
</evidence>
<organism evidence="4">
    <name type="scientific">Haemonchus placei</name>
    <name type="common">Barber's pole worm</name>
    <dbReference type="NCBI Taxonomy" id="6290"/>
    <lineage>
        <taxon>Eukaryota</taxon>
        <taxon>Metazoa</taxon>
        <taxon>Ecdysozoa</taxon>
        <taxon>Nematoda</taxon>
        <taxon>Chromadorea</taxon>
        <taxon>Rhabditida</taxon>
        <taxon>Rhabditina</taxon>
        <taxon>Rhabditomorpha</taxon>
        <taxon>Strongyloidea</taxon>
        <taxon>Trichostrongylidae</taxon>
        <taxon>Haemonchus</taxon>
    </lineage>
</organism>
<name>A0A0N4XBC0_HAEPC</name>
<sequence>MPGDVIFQTSRPRSDGIEESKSPVRRTDETAEASVSFLC</sequence>
<reference evidence="2 3" key="2">
    <citation type="submission" date="2018-11" db="EMBL/GenBank/DDBJ databases">
        <authorList>
            <consortium name="Pathogen Informatics"/>
        </authorList>
    </citation>
    <scope>NUCLEOTIDE SEQUENCE [LARGE SCALE GENOMIC DNA]</scope>
    <source>
        <strain evidence="2 3">MHpl1</strain>
    </source>
</reference>
<feature type="compositionally biased region" description="Basic and acidic residues" evidence="1">
    <location>
        <begin position="12"/>
        <end position="29"/>
    </location>
</feature>
<keyword evidence="3" id="KW-1185">Reference proteome</keyword>